<proteinExistence type="predicted"/>
<evidence type="ECO:0000256" key="3">
    <source>
        <dbReference type="ARBA" id="ARBA00022475"/>
    </source>
</evidence>
<evidence type="ECO:0000256" key="6">
    <source>
        <dbReference type="ARBA" id="ARBA00022989"/>
    </source>
</evidence>
<dbReference type="GO" id="GO:0003333">
    <property type="term" value="P:amino acid transmembrane transport"/>
    <property type="evidence" value="ECO:0007669"/>
    <property type="project" value="InterPro"/>
</dbReference>
<feature type="transmembrane region" description="Helical" evidence="8">
    <location>
        <begin position="28"/>
        <end position="52"/>
    </location>
</feature>
<evidence type="ECO:0000256" key="8">
    <source>
        <dbReference type="SAM" id="Phobius"/>
    </source>
</evidence>
<evidence type="ECO:0000256" key="1">
    <source>
        <dbReference type="ARBA" id="ARBA00004429"/>
    </source>
</evidence>
<dbReference type="InterPro" id="IPR018227">
    <property type="entry name" value="Amino_acid_transport_2"/>
</dbReference>
<gene>
    <name evidence="9" type="ORF">CN689_05530</name>
</gene>
<accession>A0AAX0S859</accession>
<keyword evidence="3" id="KW-1003">Cell membrane</keyword>
<keyword evidence="2" id="KW-0813">Transport</keyword>
<dbReference type="EMBL" id="NUEQ01000011">
    <property type="protein sequence ID" value="PEJ36011.1"/>
    <property type="molecule type" value="Genomic_DNA"/>
</dbReference>
<evidence type="ECO:0000256" key="5">
    <source>
        <dbReference type="ARBA" id="ARBA00022692"/>
    </source>
</evidence>
<keyword evidence="7 8" id="KW-0472">Membrane</keyword>
<evidence type="ECO:0000313" key="10">
    <source>
        <dbReference type="Proteomes" id="UP000220106"/>
    </source>
</evidence>
<feature type="transmembrane region" description="Helical" evidence="8">
    <location>
        <begin position="5"/>
        <end position="22"/>
    </location>
</feature>
<keyword evidence="5 8" id="KW-0812">Transmembrane</keyword>
<evidence type="ECO:0000256" key="4">
    <source>
        <dbReference type="ARBA" id="ARBA00022519"/>
    </source>
</evidence>
<comment type="subcellular location">
    <subcellularLocation>
        <location evidence="1">Cell inner membrane</location>
        <topology evidence="1">Multi-pass membrane protein</topology>
    </subcellularLocation>
</comment>
<comment type="caution">
    <text evidence="9">The sequence shown here is derived from an EMBL/GenBank/DDBJ whole genome shotgun (WGS) entry which is preliminary data.</text>
</comment>
<dbReference type="GO" id="GO:0005886">
    <property type="term" value="C:plasma membrane"/>
    <property type="evidence" value="ECO:0007669"/>
    <property type="project" value="UniProtKB-SubCell"/>
</dbReference>
<dbReference type="PANTHER" id="PTHR35334">
    <property type="entry name" value="SERINE TRANSPORTER"/>
    <property type="match status" value="1"/>
</dbReference>
<feature type="transmembrane region" description="Helical" evidence="8">
    <location>
        <begin position="64"/>
        <end position="85"/>
    </location>
</feature>
<dbReference type="AlphaFoldDB" id="A0AAX0S859"/>
<sequence>MKKKNVDIIIFFFFLLTSWYIAYVNPNILGIIESIIGPIGAIMVLLLPMYAIRKLPILAKYRRKVSNVFVTVIGLVTVSAIFFMFL</sequence>
<keyword evidence="4" id="KW-0997">Cell inner membrane</keyword>
<name>A0AAX0S859_9BACI</name>
<reference evidence="9 10" key="1">
    <citation type="submission" date="2017-09" db="EMBL/GenBank/DDBJ databases">
        <title>Large-scale bioinformatics analysis of Bacillus genomes uncovers conserved roles of natural products in bacterial physiology.</title>
        <authorList>
            <consortium name="Agbiome Team Llc"/>
            <person name="Bleich R.M."/>
            <person name="Kirk G.J."/>
            <person name="Santa Maria K.C."/>
            <person name="Allen S.E."/>
            <person name="Farag S."/>
            <person name="Shank E.A."/>
            <person name="Bowers A."/>
        </authorList>
    </citation>
    <scope>NUCLEOTIDE SEQUENCE [LARGE SCALE GENOMIC DNA]</scope>
    <source>
        <strain evidence="9 10">AFS003229</strain>
    </source>
</reference>
<keyword evidence="6 8" id="KW-1133">Transmembrane helix</keyword>
<dbReference type="PANTHER" id="PTHR35334:SF2">
    <property type="entry name" value="SERINE TRANSPORTER SDAC"/>
    <property type="match status" value="1"/>
</dbReference>
<dbReference type="Proteomes" id="UP000220106">
    <property type="component" value="Unassembled WGS sequence"/>
</dbReference>
<evidence type="ECO:0000256" key="2">
    <source>
        <dbReference type="ARBA" id="ARBA00022448"/>
    </source>
</evidence>
<protein>
    <submittedName>
        <fullName evidence="9">Septum site-determining protein</fullName>
    </submittedName>
</protein>
<evidence type="ECO:0000313" key="9">
    <source>
        <dbReference type="EMBL" id="PEJ36011.1"/>
    </source>
</evidence>
<evidence type="ECO:0000256" key="7">
    <source>
        <dbReference type="ARBA" id="ARBA00023136"/>
    </source>
</evidence>
<organism evidence="9 10">
    <name type="scientific">Peribacillus butanolivorans</name>
    <dbReference type="NCBI Taxonomy" id="421767"/>
    <lineage>
        <taxon>Bacteria</taxon>
        <taxon>Bacillati</taxon>
        <taxon>Bacillota</taxon>
        <taxon>Bacilli</taxon>
        <taxon>Bacillales</taxon>
        <taxon>Bacillaceae</taxon>
        <taxon>Peribacillus</taxon>
    </lineage>
</organism>